<dbReference type="PROSITE" id="PS51375">
    <property type="entry name" value="PPR"/>
    <property type="match status" value="10"/>
</dbReference>
<keyword evidence="1" id="KW-0677">Repeat</keyword>
<feature type="region of interest" description="Disordered" evidence="3">
    <location>
        <begin position="825"/>
        <end position="846"/>
    </location>
</feature>
<dbReference type="NCBIfam" id="TIGR00756">
    <property type="entry name" value="PPR"/>
    <property type="match status" value="9"/>
</dbReference>
<dbReference type="Proteomes" id="UP001301350">
    <property type="component" value="Unassembled WGS sequence"/>
</dbReference>
<feature type="region of interest" description="Disordered" evidence="3">
    <location>
        <begin position="98"/>
        <end position="119"/>
    </location>
</feature>
<dbReference type="InterPro" id="IPR002885">
    <property type="entry name" value="PPR_rpt"/>
</dbReference>
<accession>A0AAV9ITP4</accession>
<evidence type="ECO:0000313" key="6">
    <source>
        <dbReference type="Proteomes" id="UP001301350"/>
    </source>
</evidence>
<sequence length="1104" mass="119137">MATGCMRVAASVAEDMVVERRGREGQFGGGARSSRCRWEARAAFTTAPALRPPKTWRARHAHCVRGVEWISVVWWRRQRCTSPVGVGRLQCQAPGYATAAAAPGRPPSGGRRGAWGDSETAVDGEGGIGSLVSALWERAEAKDAPGAWQCFDRLREAVREERATGWRPLVPNRLSNQLISLLLRDGQMERALQVYQAMRAGGATHGLFEPPSVATYSVLMAKAGKTGGTTSRRPLAGGMHGGLSDAPAEGPWRLRRSAVASAQAPTSEADAARFGELAQAMERALTTEGDAWARGPMSRSMDGGVAVRTAPNSGTSAVAFAWSLYQTMIEDGLEPDTRAMNALLAACASAGAVAAADAVFAEMQRRRVPPSTITYNTLISACRQMIARGNAAPMARAAQLAVERHAPPSPVATTGNTDRAQEALRRAFRYFREMCAASGRIDGAAGAAAAAEPNHVTYTTLIDVCGRAGHPNRALAVFQQMRRVGIAPNVHTYTSLIDALGRAGRLAEALRLLREMRQQSPPVVPNVYTYTALVDACGKHHKLALALRLFAIMTDRERIVPNAVTWTALIDCAGKSGDIDLACRLFRRMRQAQCPPTEVTFTSLLHACSKCGRVDEALRLFAEMREQGLRIAPRDYAELVRGLRRANDLAGAFAMFHEMLPACASEDEEEEEEGAVDGVHGQERQSSERVARAFRTLLEACGEAGELDVAFDVFNTLRHSDTEVGRVLSASGSAWTALLSACGSARNVVRAALVFTEMRRAGIAPDETAYSELLEVCRNAQDVEAAVGVFEDMRAEGIQPSLRTFTSLMRTIGARNGLDEVRAETSRPVAAPVSPSPAVAGDDRPRPDVRVQEHSLLQVFLLFYEMAHSGVRPDRVAYNSLIDACARAGDADRALQVLADMRTAGHSPNTISYTTAMQACANAGQYERALEAFQQWRRRDDAPRPNQVTFATVIEAAVRRHALRGDVDAGVAEALQWLPRMETEDGVMPDAIVLHALVRTAVETSTGADTEAAKGPVSVRATSATLSTAALRALMDAVNAMIERHELTLLPKTRSLLCAACRTVGISCRNEKWFVDEAPVFAAAHRPQHPRRARLSWGAGSWGT</sequence>
<feature type="repeat" description="PPR" evidence="2">
    <location>
        <begin position="766"/>
        <end position="800"/>
    </location>
</feature>
<evidence type="ECO:0000256" key="3">
    <source>
        <dbReference type="SAM" id="MobiDB-lite"/>
    </source>
</evidence>
<dbReference type="Pfam" id="PF13041">
    <property type="entry name" value="PPR_2"/>
    <property type="match status" value="4"/>
</dbReference>
<dbReference type="SUPFAM" id="SSF48452">
    <property type="entry name" value="TPR-like"/>
    <property type="match status" value="1"/>
</dbReference>
<feature type="repeat" description="PPR" evidence="2">
    <location>
        <begin position="731"/>
        <end position="765"/>
    </location>
</feature>
<evidence type="ECO:0000256" key="2">
    <source>
        <dbReference type="PROSITE-ProRule" id="PRU00708"/>
    </source>
</evidence>
<feature type="domain" description="PROP1-like PPR" evidence="4">
    <location>
        <begin position="683"/>
        <end position="819"/>
    </location>
</feature>
<comment type="caution">
    <text evidence="5">The sequence shown here is derived from an EMBL/GenBank/DDBJ whole genome shotgun (WGS) entry which is preliminary data.</text>
</comment>
<feature type="repeat" description="PPR" evidence="2">
    <location>
        <begin position="526"/>
        <end position="560"/>
    </location>
</feature>
<reference evidence="5 6" key="1">
    <citation type="submission" date="2022-07" db="EMBL/GenBank/DDBJ databases">
        <title>Genome-wide signatures of adaptation to extreme environments.</title>
        <authorList>
            <person name="Cho C.H."/>
            <person name="Yoon H.S."/>
        </authorList>
    </citation>
    <scope>NUCLEOTIDE SEQUENCE [LARGE SCALE GENOMIC DNA]</scope>
    <source>
        <strain evidence="5 6">DBV 063 E5</strain>
    </source>
</reference>
<dbReference type="Gene3D" id="1.25.40.10">
    <property type="entry name" value="Tetratricopeptide repeat domain"/>
    <property type="match status" value="5"/>
</dbReference>
<feature type="region of interest" description="Disordered" evidence="3">
    <location>
        <begin position="226"/>
        <end position="249"/>
    </location>
</feature>
<dbReference type="EMBL" id="JANCYW010000005">
    <property type="protein sequence ID" value="KAK4535692.1"/>
    <property type="molecule type" value="Genomic_DNA"/>
</dbReference>
<name>A0AAV9ITP4_CYACA</name>
<feature type="compositionally biased region" description="Low complexity" evidence="3">
    <location>
        <begin position="828"/>
        <end position="840"/>
    </location>
</feature>
<feature type="repeat" description="PPR" evidence="2">
    <location>
        <begin position="562"/>
        <end position="596"/>
    </location>
</feature>
<feature type="repeat" description="PPR" evidence="2">
    <location>
        <begin position="489"/>
        <end position="523"/>
    </location>
</feature>
<dbReference type="Pfam" id="PF01535">
    <property type="entry name" value="PPR"/>
    <property type="match status" value="2"/>
</dbReference>
<feature type="repeat" description="PPR" evidence="2">
    <location>
        <begin position="909"/>
        <end position="943"/>
    </location>
</feature>
<keyword evidence="6" id="KW-1185">Reference proteome</keyword>
<proteinExistence type="predicted"/>
<dbReference type="Pfam" id="PF17177">
    <property type="entry name" value="PPR_long"/>
    <property type="match status" value="1"/>
</dbReference>
<feature type="repeat" description="PPR" evidence="2">
    <location>
        <begin position="874"/>
        <end position="908"/>
    </location>
</feature>
<evidence type="ECO:0000259" key="4">
    <source>
        <dbReference type="Pfam" id="PF17177"/>
    </source>
</evidence>
<gene>
    <name evidence="5" type="ORF">CDCA_CDCA05G1717</name>
</gene>
<feature type="repeat" description="PPR" evidence="2">
    <location>
        <begin position="454"/>
        <end position="488"/>
    </location>
</feature>
<dbReference type="PANTHER" id="PTHR47447:SF17">
    <property type="entry name" value="OS12G0638900 PROTEIN"/>
    <property type="match status" value="1"/>
</dbReference>
<dbReference type="PANTHER" id="PTHR47447">
    <property type="entry name" value="OS03G0856100 PROTEIN"/>
    <property type="match status" value="1"/>
</dbReference>
<evidence type="ECO:0000313" key="5">
    <source>
        <dbReference type="EMBL" id="KAK4535692.1"/>
    </source>
</evidence>
<dbReference type="InterPro" id="IPR033443">
    <property type="entry name" value="PROP1-like_PPR_dom"/>
</dbReference>
<dbReference type="InterPro" id="IPR011990">
    <property type="entry name" value="TPR-like_helical_dom_sf"/>
</dbReference>
<feature type="repeat" description="PPR" evidence="2">
    <location>
        <begin position="336"/>
        <end position="370"/>
    </location>
</feature>
<evidence type="ECO:0000256" key="1">
    <source>
        <dbReference type="ARBA" id="ARBA00022737"/>
    </source>
</evidence>
<feature type="repeat" description="PPR" evidence="2">
    <location>
        <begin position="597"/>
        <end position="631"/>
    </location>
</feature>
<protein>
    <recommendedName>
        <fullName evidence="4">PROP1-like PPR domain-containing protein</fullName>
    </recommendedName>
</protein>
<dbReference type="AlphaFoldDB" id="A0AAV9ITP4"/>
<organism evidence="5 6">
    <name type="scientific">Cyanidium caldarium</name>
    <name type="common">Red alga</name>
    <dbReference type="NCBI Taxonomy" id="2771"/>
    <lineage>
        <taxon>Eukaryota</taxon>
        <taxon>Rhodophyta</taxon>
        <taxon>Bangiophyceae</taxon>
        <taxon>Cyanidiales</taxon>
        <taxon>Cyanidiaceae</taxon>
        <taxon>Cyanidium</taxon>
    </lineage>
</organism>